<evidence type="ECO:0000313" key="3">
    <source>
        <dbReference type="EMBL" id="PAV60294.1"/>
    </source>
</evidence>
<proteinExistence type="predicted"/>
<gene>
    <name evidence="3" type="ORF">WR25_19176</name>
</gene>
<name>A0A2A2JF93_9BILA</name>
<feature type="domain" description="DUF7758" evidence="2">
    <location>
        <begin position="133"/>
        <end position="258"/>
    </location>
</feature>
<dbReference type="AlphaFoldDB" id="A0A2A2JF93"/>
<feature type="region of interest" description="Disordered" evidence="1">
    <location>
        <begin position="322"/>
        <end position="367"/>
    </location>
</feature>
<comment type="caution">
    <text evidence="3">The sequence shown here is derived from an EMBL/GenBank/DDBJ whole genome shotgun (WGS) entry which is preliminary data.</text>
</comment>
<evidence type="ECO:0000256" key="1">
    <source>
        <dbReference type="SAM" id="MobiDB-lite"/>
    </source>
</evidence>
<dbReference type="PANTHER" id="PTHR38624:SF2">
    <property type="entry name" value="BUB1 N-TERMINAL DOMAIN-CONTAINING PROTEIN"/>
    <property type="match status" value="1"/>
</dbReference>
<evidence type="ECO:0000259" key="2">
    <source>
        <dbReference type="Pfam" id="PF24944"/>
    </source>
</evidence>
<dbReference type="Proteomes" id="UP000218231">
    <property type="component" value="Unassembled WGS sequence"/>
</dbReference>
<dbReference type="InterPro" id="IPR056660">
    <property type="entry name" value="DUF7758"/>
</dbReference>
<organism evidence="3 4">
    <name type="scientific">Diploscapter pachys</name>
    <dbReference type="NCBI Taxonomy" id="2018661"/>
    <lineage>
        <taxon>Eukaryota</taxon>
        <taxon>Metazoa</taxon>
        <taxon>Ecdysozoa</taxon>
        <taxon>Nematoda</taxon>
        <taxon>Chromadorea</taxon>
        <taxon>Rhabditida</taxon>
        <taxon>Rhabditina</taxon>
        <taxon>Rhabditomorpha</taxon>
        <taxon>Rhabditoidea</taxon>
        <taxon>Rhabditidae</taxon>
        <taxon>Diploscapter</taxon>
    </lineage>
</organism>
<feature type="region of interest" description="Disordered" evidence="1">
    <location>
        <begin position="437"/>
        <end position="464"/>
    </location>
</feature>
<feature type="compositionally biased region" description="Polar residues" evidence="1">
    <location>
        <begin position="354"/>
        <end position="367"/>
    </location>
</feature>
<dbReference type="OrthoDB" id="5840149at2759"/>
<sequence length="464" mass="54373">MLFRLSELFFTNPLGGNSNRKFIDSEEKSPADKVNVSLQRLYHDFYSTEGDDSLMDKEEMKLKKGIVKRRWKSAKTILIAACLKNYKKCLIKLRRYLNLETKVDNERRKSQAKLQPLPDRPIRRVASKLNRKPTNELERLRKKGEDWNANDLFRFQYSDPESGSPEERRELCYEWLDRLHEINKKYCYLAWYESAIYACYYRLAPILYDPEEKAKIWEDVKQEYAEIFLMGRRIWRRPIHPSRLRVFYDMAMLCTRFSSFTSSCQNDSTILLFRDLLADATNFDFKVLDEVEFAKSIDKITRLENYVIDQFYSRRRRSSGSIRNSFKSRSRADYSPSRKSFCEEKDDSDDAAGPSTSTANQRKQSLPNEIIEVGKSMENLSLARQHSLKESRSHIVRRQSSNKGQRERVALTVRQPDLEFDKSGRALGIPQIYIQTPDGRKTSVNSKPGSPKLSVRFNDGVQNA</sequence>
<accession>A0A2A2JF93</accession>
<protein>
    <recommendedName>
        <fullName evidence="2">DUF7758 domain-containing protein</fullName>
    </recommendedName>
</protein>
<feature type="region of interest" description="Disordered" evidence="1">
    <location>
        <begin position="385"/>
        <end position="407"/>
    </location>
</feature>
<dbReference type="EMBL" id="LIAE01010475">
    <property type="protein sequence ID" value="PAV60294.1"/>
    <property type="molecule type" value="Genomic_DNA"/>
</dbReference>
<evidence type="ECO:0000313" key="4">
    <source>
        <dbReference type="Proteomes" id="UP000218231"/>
    </source>
</evidence>
<reference evidence="3 4" key="1">
    <citation type="journal article" date="2017" name="Curr. Biol.">
        <title>Genome architecture and evolution of a unichromosomal asexual nematode.</title>
        <authorList>
            <person name="Fradin H."/>
            <person name="Zegar C."/>
            <person name="Gutwein M."/>
            <person name="Lucas J."/>
            <person name="Kovtun M."/>
            <person name="Corcoran D."/>
            <person name="Baugh L.R."/>
            <person name="Kiontke K."/>
            <person name="Gunsalus K."/>
            <person name="Fitch D.H."/>
            <person name="Piano F."/>
        </authorList>
    </citation>
    <scope>NUCLEOTIDE SEQUENCE [LARGE SCALE GENOMIC DNA]</scope>
    <source>
        <strain evidence="3">PF1309</strain>
    </source>
</reference>
<keyword evidence="4" id="KW-1185">Reference proteome</keyword>
<dbReference type="PANTHER" id="PTHR38624">
    <property type="entry name" value="PROTEIN CBG08397-RELATED"/>
    <property type="match status" value="1"/>
</dbReference>
<dbReference type="Pfam" id="PF24944">
    <property type="entry name" value="DUF7758"/>
    <property type="match status" value="1"/>
</dbReference>